<comment type="caution">
    <text evidence="2">The sequence shown here is derived from an EMBL/GenBank/DDBJ whole genome shotgun (WGS) entry which is preliminary data.</text>
</comment>
<evidence type="ECO:0000313" key="3">
    <source>
        <dbReference type="Proteomes" id="UP000663827"/>
    </source>
</evidence>
<feature type="compositionally biased region" description="Low complexity" evidence="1">
    <location>
        <begin position="129"/>
        <end position="141"/>
    </location>
</feature>
<evidence type="ECO:0000313" key="2">
    <source>
        <dbReference type="EMBL" id="CAE7109730.1"/>
    </source>
</evidence>
<dbReference type="Proteomes" id="UP000663827">
    <property type="component" value="Unassembled WGS sequence"/>
</dbReference>
<name>A0A8H3HWU7_9AGAM</name>
<feature type="compositionally biased region" description="Polar residues" evidence="1">
    <location>
        <begin position="18"/>
        <end position="28"/>
    </location>
</feature>
<accession>A0A8H3HWU7</accession>
<proteinExistence type="predicted"/>
<organism evidence="2 3">
    <name type="scientific">Rhizoctonia solani</name>
    <dbReference type="NCBI Taxonomy" id="456999"/>
    <lineage>
        <taxon>Eukaryota</taxon>
        <taxon>Fungi</taxon>
        <taxon>Dikarya</taxon>
        <taxon>Basidiomycota</taxon>
        <taxon>Agaricomycotina</taxon>
        <taxon>Agaricomycetes</taxon>
        <taxon>Cantharellales</taxon>
        <taxon>Ceratobasidiaceae</taxon>
        <taxon>Rhizoctonia</taxon>
    </lineage>
</organism>
<dbReference type="AlphaFoldDB" id="A0A8H3HWU7"/>
<feature type="region of interest" description="Disordered" evidence="1">
    <location>
        <begin position="1"/>
        <end position="60"/>
    </location>
</feature>
<dbReference type="EMBL" id="CAJNJQ010000931">
    <property type="protein sequence ID" value="CAE7109730.1"/>
    <property type="molecule type" value="Genomic_DNA"/>
</dbReference>
<feature type="compositionally biased region" description="Polar residues" evidence="1">
    <location>
        <begin position="114"/>
        <end position="124"/>
    </location>
</feature>
<feature type="compositionally biased region" description="Polar residues" evidence="1">
    <location>
        <begin position="37"/>
        <end position="48"/>
    </location>
</feature>
<evidence type="ECO:0000256" key="1">
    <source>
        <dbReference type="SAM" id="MobiDB-lite"/>
    </source>
</evidence>
<protein>
    <submittedName>
        <fullName evidence="2">Uncharacterized protein</fullName>
    </submittedName>
</protein>
<gene>
    <name evidence="2" type="ORF">RDB_LOCUS47252</name>
</gene>
<reference evidence="2" key="1">
    <citation type="submission" date="2021-01" db="EMBL/GenBank/DDBJ databases">
        <authorList>
            <person name="Kaushik A."/>
        </authorList>
    </citation>
    <scope>NUCLEOTIDE SEQUENCE</scope>
    <source>
        <strain evidence="2">AG5</strain>
    </source>
</reference>
<feature type="region of interest" description="Disordered" evidence="1">
    <location>
        <begin position="80"/>
        <end position="147"/>
    </location>
</feature>
<feature type="non-terminal residue" evidence="2">
    <location>
        <position position="1"/>
    </location>
</feature>
<sequence>MKAKRRARALGKLPTRQKLLSLNASTRTFDSDLAPPKTSSRKQTSQVGNIGFNGVESWSSSSTGTQALFYAINLPPFFDAHSGSHPEGIRSVSDPVKRTQPSGRRKGLALDQLPRSSSATTETLGQPRAGLLAGLKGAPGAEDGEDE</sequence>